<evidence type="ECO:0000313" key="2">
    <source>
        <dbReference type="Proteomes" id="UP001386955"/>
    </source>
</evidence>
<dbReference type="Proteomes" id="UP001386955">
    <property type="component" value="Unassembled WGS sequence"/>
</dbReference>
<dbReference type="PANTHER" id="PTHR47074:SF72">
    <property type="entry name" value="RNASE H TYPE-1 DOMAIN-CONTAINING PROTEIN"/>
    <property type="match status" value="1"/>
</dbReference>
<name>A0AAN9S2M2_PSOTE</name>
<dbReference type="AlphaFoldDB" id="A0AAN9S2M2"/>
<sequence length="181" mass="20792">MEIIDKILYDSDLENIQAIRLLHTSDCDKVVQRHVPVVNNNLENERCIPFMSASSNSEISGSWNCISGKIQAADSTFELIFYIPESLSLESKQKFAMALWCLQRRPNEQRQVHDLTRWEKLNQGYSKCNTDGTMFKEQNCFVAGICIRNNHGHMLVGNMLSNRYTQSLEVEASALLNHYNM</sequence>
<dbReference type="InterPro" id="IPR052929">
    <property type="entry name" value="RNase_H-like_EbsB-rel"/>
</dbReference>
<organism evidence="1 2">
    <name type="scientific">Psophocarpus tetragonolobus</name>
    <name type="common">Winged bean</name>
    <name type="synonym">Dolichos tetragonolobus</name>
    <dbReference type="NCBI Taxonomy" id="3891"/>
    <lineage>
        <taxon>Eukaryota</taxon>
        <taxon>Viridiplantae</taxon>
        <taxon>Streptophyta</taxon>
        <taxon>Embryophyta</taxon>
        <taxon>Tracheophyta</taxon>
        <taxon>Spermatophyta</taxon>
        <taxon>Magnoliopsida</taxon>
        <taxon>eudicotyledons</taxon>
        <taxon>Gunneridae</taxon>
        <taxon>Pentapetalae</taxon>
        <taxon>rosids</taxon>
        <taxon>fabids</taxon>
        <taxon>Fabales</taxon>
        <taxon>Fabaceae</taxon>
        <taxon>Papilionoideae</taxon>
        <taxon>50 kb inversion clade</taxon>
        <taxon>NPAAA clade</taxon>
        <taxon>indigoferoid/millettioid clade</taxon>
        <taxon>Phaseoleae</taxon>
        <taxon>Psophocarpus</taxon>
    </lineage>
</organism>
<evidence type="ECO:0000313" key="1">
    <source>
        <dbReference type="EMBL" id="KAK7388249.1"/>
    </source>
</evidence>
<protein>
    <recommendedName>
        <fullName evidence="3">RNase H type-1 domain-containing protein</fullName>
    </recommendedName>
</protein>
<evidence type="ECO:0008006" key="3">
    <source>
        <dbReference type="Google" id="ProtNLM"/>
    </source>
</evidence>
<accession>A0AAN9S2M2</accession>
<reference evidence="1 2" key="1">
    <citation type="submission" date="2024-01" db="EMBL/GenBank/DDBJ databases">
        <title>The genomes of 5 underutilized Papilionoideae crops provide insights into root nodulation and disease resistanc.</title>
        <authorList>
            <person name="Jiang F."/>
        </authorList>
    </citation>
    <scope>NUCLEOTIDE SEQUENCE [LARGE SCALE GENOMIC DNA]</scope>
    <source>
        <strain evidence="1">DUOXIRENSHENG_FW03</strain>
        <tissue evidence="1">Leaves</tissue>
    </source>
</reference>
<comment type="caution">
    <text evidence="1">The sequence shown here is derived from an EMBL/GenBank/DDBJ whole genome shotgun (WGS) entry which is preliminary data.</text>
</comment>
<keyword evidence="2" id="KW-1185">Reference proteome</keyword>
<dbReference type="PANTHER" id="PTHR47074">
    <property type="entry name" value="BNAC02G40300D PROTEIN"/>
    <property type="match status" value="1"/>
</dbReference>
<dbReference type="EMBL" id="JAYMYS010000006">
    <property type="protein sequence ID" value="KAK7388249.1"/>
    <property type="molecule type" value="Genomic_DNA"/>
</dbReference>
<gene>
    <name evidence="1" type="ORF">VNO78_23060</name>
</gene>
<proteinExistence type="predicted"/>